<dbReference type="Proteomes" id="UP000825258">
    <property type="component" value="Chromosome"/>
</dbReference>
<sequence length="164" mass="19059">MYKLCILLFSFFSFSCNCEKKIIEQTNKEFLSQDFPISEIYYQSWVAGIRGGGSGINVHLTFKKKLPSNVRLKSMQLLHYTTFEIDIMENSQYIGRIKTERNQLNLDENPVDEYGNEVPVKKDNSLKEGQVLLTFEKDGKEFTRLIENVKQVEMLAYPSAKPRN</sequence>
<dbReference type="EMBL" id="AP024749">
    <property type="protein sequence ID" value="BCY27957.1"/>
    <property type="molecule type" value="Genomic_DNA"/>
</dbReference>
<dbReference type="PROSITE" id="PS51257">
    <property type="entry name" value="PROKAR_LIPOPROTEIN"/>
    <property type="match status" value="1"/>
</dbReference>
<keyword evidence="2" id="KW-1185">Reference proteome</keyword>
<reference evidence="1 2" key="1">
    <citation type="submission" date="2021-06" db="EMBL/GenBank/DDBJ databases">
        <title>Whole genome sequences of Flavobacterium sp. KK2020170 and assembly.</title>
        <authorList>
            <person name="Kitahara K."/>
            <person name="Miyoshi S."/>
            <person name="Uesaka K."/>
        </authorList>
    </citation>
    <scope>NUCLEOTIDE SEQUENCE [LARGE SCALE GENOMIC DNA]</scope>
    <source>
        <strain evidence="1 2">KK2020170</strain>
    </source>
</reference>
<accession>A0ABM7S5B8</accession>
<organism evidence="1 2">
    <name type="scientific">Flavobacterium okayamense</name>
    <dbReference type="NCBI Taxonomy" id="2830782"/>
    <lineage>
        <taxon>Bacteria</taxon>
        <taxon>Pseudomonadati</taxon>
        <taxon>Bacteroidota</taxon>
        <taxon>Flavobacteriia</taxon>
        <taxon>Flavobacteriales</taxon>
        <taxon>Flavobacteriaceae</taxon>
        <taxon>Flavobacterium</taxon>
    </lineage>
</organism>
<proteinExistence type="predicted"/>
<name>A0ABM7S5B8_9FLAO</name>
<evidence type="ECO:0000313" key="1">
    <source>
        <dbReference type="EMBL" id="BCY27957.1"/>
    </source>
</evidence>
<evidence type="ECO:0000313" key="2">
    <source>
        <dbReference type="Proteomes" id="UP000825258"/>
    </source>
</evidence>
<dbReference type="RefSeq" id="WP_221259557.1">
    <property type="nucleotide sequence ID" value="NZ_AP024749.1"/>
</dbReference>
<gene>
    <name evidence="1" type="ORF">KK2020170_08250</name>
</gene>
<protein>
    <submittedName>
        <fullName evidence="1">Uncharacterized protein</fullName>
    </submittedName>
</protein>